<protein>
    <recommendedName>
        <fullName evidence="1">YcaO domain-containing protein</fullName>
    </recommendedName>
</protein>
<evidence type="ECO:0000313" key="3">
    <source>
        <dbReference type="Proteomes" id="UP000295706"/>
    </source>
</evidence>
<gene>
    <name evidence="2" type="ORF">EZE20_06085</name>
</gene>
<comment type="caution">
    <text evidence="2">The sequence shown here is derived from an EMBL/GenBank/DDBJ whole genome shotgun (WGS) entry which is preliminary data.</text>
</comment>
<feature type="domain" description="YcaO" evidence="1">
    <location>
        <begin position="332"/>
        <end position="681"/>
    </location>
</feature>
<proteinExistence type="predicted"/>
<dbReference type="Gene3D" id="3.30.1330.230">
    <property type="match status" value="1"/>
</dbReference>
<reference evidence="2 3" key="1">
    <citation type="submission" date="2019-02" db="EMBL/GenBank/DDBJ databases">
        <title>Arundinibacter roseus gen. nov., sp. nov., a new member of the family Cytophagaceae.</title>
        <authorList>
            <person name="Szuroczki S."/>
            <person name="Khayer B."/>
            <person name="Sproer C."/>
            <person name="Toumi M."/>
            <person name="Szabo A."/>
            <person name="Felfoldi T."/>
            <person name="Schumann P."/>
            <person name="Toth E."/>
        </authorList>
    </citation>
    <scope>NUCLEOTIDE SEQUENCE [LARGE SCALE GENOMIC DNA]</scope>
    <source>
        <strain evidence="2 3">DMA-k-7a</strain>
    </source>
</reference>
<dbReference type="AlphaFoldDB" id="A0A4R4KLM3"/>
<keyword evidence="3" id="KW-1185">Reference proteome</keyword>
<dbReference type="InterPro" id="IPR003776">
    <property type="entry name" value="YcaO-like_dom"/>
</dbReference>
<sequence>MAAVILMDQHSNSPYADMVWNSALFLLGSNGNAVILSDGQTHKTYHNSLQIKIINDFFGCEKISLDYLRKTYEPAYSLHEILEVYYGFVQDEVLLKKNPLAVSVEFPEDDSLHKAILKLDFKNVEIKPQHADLTVYVVSDLTCLISLDLFRCRSNKFTVLWIFPGEIKLFPVFDTSETGNFYALFNRIKRFYFDQLAGQIDRKELLNKTLSFDFFAAILDYLPEFINSGESLNTLLIYNTRKLIINRHRFSTNIGNSDLGSFFNSNNSNRLSANILSVFEKLSFHLEKPFGLVDQLKSQKTIFGGWVSSGGLIYRSNQLKVETLLSRTRASGNGSTKEIADAKAFCETLERYSQIFRDREDEYLISSHNELKEKAIHPHQLMLFSSLQYDSNNALSHAGKPLKPFDESESIAWSEVEDNLTGERKWIPTALLYLGIPAEDTTSERFFTWITNGTAAGSSTEMARLNALYEIVERDAFAIWWYNRLPCPGIDIHYFAHLKLVESAIQEHKKAGKNLYVFDCTQDIQIPTIAVISDYPDGTFCVATASNISIEKACDKAFGELNQVYLHHLAKKTKLTHVESDDIAQTISFHLPQKPNWPVENKVLSISEELKMVEGEIRQRGLTIYYKDLTRSDVHLPVVKAIIPGMRDWNIRFAEGRLFSVPQKLYGYLPTEEQFRNFNLL</sequence>
<dbReference type="Gene3D" id="3.30.40.250">
    <property type="match status" value="1"/>
</dbReference>
<dbReference type="PANTHER" id="PTHR37809">
    <property type="entry name" value="RIBOSOMAL PROTEIN S12 METHYLTHIOTRANSFERASE ACCESSORY FACTOR YCAO"/>
    <property type="match status" value="1"/>
</dbReference>
<name>A0A4R4KLM3_9BACT</name>
<organism evidence="2 3">
    <name type="scientific">Arundinibacter roseus</name>
    <dbReference type="NCBI Taxonomy" id="2070510"/>
    <lineage>
        <taxon>Bacteria</taxon>
        <taxon>Pseudomonadati</taxon>
        <taxon>Bacteroidota</taxon>
        <taxon>Cytophagia</taxon>
        <taxon>Cytophagales</taxon>
        <taxon>Spirosomataceae</taxon>
        <taxon>Arundinibacter</taxon>
    </lineage>
</organism>
<accession>A0A4R4KLM3</accession>
<dbReference type="Proteomes" id="UP000295706">
    <property type="component" value="Unassembled WGS sequence"/>
</dbReference>
<dbReference type="Gene3D" id="3.30.160.660">
    <property type="match status" value="1"/>
</dbReference>
<dbReference type="PROSITE" id="PS51664">
    <property type="entry name" value="YCAO"/>
    <property type="match status" value="1"/>
</dbReference>
<dbReference type="OrthoDB" id="2379922at2"/>
<evidence type="ECO:0000259" key="1">
    <source>
        <dbReference type="PROSITE" id="PS51664"/>
    </source>
</evidence>
<dbReference type="PANTHER" id="PTHR37809:SF1">
    <property type="entry name" value="RIBOSOMAL PROTEIN S12 METHYLTHIOTRANSFERASE ACCESSORY FACTOR YCAO"/>
    <property type="match status" value="1"/>
</dbReference>
<dbReference type="Pfam" id="PF02624">
    <property type="entry name" value="YcaO"/>
    <property type="match status" value="1"/>
</dbReference>
<evidence type="ECO:0000313" key="2">
    <source>
        <dbReference type="EMBL" id="TDB67511.1"/>
    </source>
</evidence>
<dbReference type="EMBL" id="SMJU01000003">
    <property type="protein sequence ID" value="TDB67511.1"/>
    <property type="molecule type" value="Genomic_DNA"/>
</dbReference>